<feature type="non-terminal residue" evidence="1">
    <location>
        <position position="53"/>
    </location>
</feature>
<dbReference type="EMBL" id="JAXCGZ010021728">
    <property type="protein sequence ID" value="KAK7044284.1"/>
    <property type="molecule type" value="Genomic_DNA"/>
</dbReference>
<dbReference type="Proteomes" id="UP001381693">
    <property type="component" value="Unassembled WGS sequence"/>
</dbReference>
<name>A0AAN8ZUD0_HALRR</name>
<evidence type="ECO:0000313" key="2">
    <source>
        <dbReference type="Proteomes" id="UP001381693"/>
    </source>
</evidence>
<comment type="caution">
    <text evidence="1">The sequence shown here is derived from an EMBL/GenBank/DDBJ whole genome shotgun (WGS) entry which is preliminary data.</text>
</comment>
<accession>A0AAN8ZUD0</accession>
<gene>
    <name evidence="1" type="ORF">SK128_013415</name>
</gene>
<keyword evidence="2" id="KW-1185">Reference proteome</keyword>
<proteinExistence type="predicted"/>
<organism evidence="1 2">
    <name type="scientific">Halocaridina rubra</name>
    <name type="common">Hawaiian red shrimp</name>
    <dbReference type="NCBI Taxonomy" id="373956"/>
    <lineage>
        <taxon>Eukaryota</taxon>
        <taxon>Metazoa</taxon>
        <taxon>Ecdysozoa</taxon>
        <taxon>Arthropoda</taxon>
        <taxon>Crustacea</taxon>
        <taxon>Multicrustacea</taxon>
        <taxon>Malacostraca</taxon>
        <taxon>Eumalacostraca</taxon>
        <taxon>Eucarida</taxon>
        <taxon>Decapoda</taxon>
        <taxon>Pleocyemata</taxon>
        <taxon>Caridea</taxon>
        <taxon>Atyoidea</taxon>
        <taxon>Atyidae</taxon>
        <taxon>Halocaridina</taxon>
    </lineage>
</organism>
<dbReference type="AlphaFoldDB" id="A0AAN8ZUD0"/>
<sequence>MFTAALRQDGNDVLIQQIVRKGTRTENASFLISADRFELALVSGAGRRGQRTL</sequence>
<protein>
    <submittedName>
        <fullName evidence="1">Uncharacterized protein</fullName>
    </submittedName>
</protein>
<reference evidence="1 2" key="1">
    <citation type="submission" date="2023-11" db="EMBL/GenBank/DDBJ databases">
        <title>Halocaridina rubra genome assembly.</title>
        <authorList>
            <person name="Smith C."/>
        </authorList>
    </citation>
    <scope>NUCLEOTIDE SEQUENCE [LARGE SCALE GENOMIC DNA]</scope>
    <source>
        <strain evidence="1">EP-1</strain>
        <tissue evidence="1">Whole</tissue>
    </source>
</reference>
<evidence type="ECO:0000313" key="1">
    <source>
        <dbReference type="EMBL" id="KAK7044284.1"/>
    </source>
</evidence>